<dbReference type="Gene3D" id="3.40.720.10">
    <property type="entry name" value="Alkaline Phosphatase, subunit A"/>
    <property type="match status" value="1"/>
</dbReference>
<evidence type="ECO:0000313" key="8">
    <source>
        <dbReference type="EMBL" id="AUP80574.1"/>
    </source>
</evidence>
<gene>
    <name evidence="8" type="ORF">C1H87_18390</name>
</gene>
<dbReference type="RefSeq" id="WP_102757220.1">
    <property type="nucleotide sequence ID" value="NZ_CP025791.1"/>
</dbReference>
<evidence type="ECO:0000256" key="3">
    <source>
        <dbReference type="ARBA" id="ARBA00022801"/>
    </source>
</evidence>
<dbReference type="PROSITE" id="PS00149">
    <property type="entry name" value="SULFATASE_2"/>
    <property type="match status" value="1"/>
</dbReference>
<dbReference type="SUPFAM" id="SSF53649">
    <property type="entry name" value="Alkaline phosphatase-like"/>
    <property type="match status" value="1"/>
</dbReference>
<dbReference type="PANTHER" id="PTHR42693:SF53">
    <property type="entry name" value="ENDO-4-O-SULFATASE"/>
    <property type="match status" value="1"/>
</dbReference>
<reference evidence="8 9" key="1">
    <citation type="submission" date="2018-01" db="EMBL/GenBank/DDBJ databases">
        <title>Complete genome sequence of Flavivirga eckloniae ECD14 isolated from seaweed Ecklonia cava.</title>
        <authorList>
            <person name="Lee J.H."/>
            <person name="Baik K.S."/>
            <person name="Seong C.N."/>
        </authorList>
    </citation>
    <scope>NUCLEOTIDE SEQUENCE [LARGE SCALE GENOMIC DNA]</scope>
    <source>
        <strain evidence="8 9">ECD14</strain>
    </source>
</reference>
<evidence type="ECO:0000256" key="2">
    <source>
        <dbReference type="ARBA" id="ARBA00022723"/>
    </source>
</evidence>
<feature type="compositionally biased region" description="Basic and acidic residues" evidence="5">
    <location>
        <begin position="203"/>
        <end position="219"/>
    </location>
</feature>
<dbReference type="Proteomes" id="UP000235826">
    <property type="component" value="Chromosome"/>
</dbReference>
<evidence type="ECO:0000256" key="4">
    <source>
        <dbReference type="ARBA" id="ARBA00022837"/>
    </source>
</evidence>
<feature type="signal peptide" evidence="6">
    <location>
        <begin position="1"/>
        <end position="23"/>
    </location>
</feature>
<dbReference type="InterPro" id="IPR024607">
    <property type="entry name" value="Sulfatase_CS"/>
</dbReference>
<dbReference type="AlphaFoldDB" id="A0A2K9PU49"/>
<dbReference type="GO" id="GO:0004065">
    <property type="term" value="F:arylsulfatase activity"/>
    <property type="evidence" value="ECO:0007669"/>
    <property type="project" value="TreeGrafter"/>
</dbReference>
<dbReference type="PANTHER" id="PTHR42693">
    <property type="entry name" value="ARYLSULFATASE FAMILY MEMBER"/>
    <property type="match status" value="1"/>
</dbReference>
<dbReference type="InterPro" id="IPR050738">
    <property type="entry name" value="Sulfatase"/>
</dbReference>
<feature type="region of interest" description="Disordered" evidence="5">
    <location>
        <begin position="199"/>
        <end position="223"/>
    </location>
</feature>
<dbReference type="PROSITE" id="PS51257">
    <property type="entry name" value="PROKAR_LIPOPROTEIN"/>
    <property type="match status" value="1"/>
</dbReference>
<evidence type="ECO:0000256" key="1">
    <source>
        <dbReference type="ARBA" id="ARBA00008779"/>
    </source>
</evidence>
<dbReference type="Pfam" id="PF00884">
    <property type="entry name" value="Sulfatase"/>
    <property type="match status" value="1"/>
</dbReference>
<dbReference type="InterPro" id="IPR017850">
    <property type="entry name" value="Alkaline_phosphatase_core_sf"/>
</dbReference>
<name>A0A2K9PU49_9FLAO</name>
<dbReference type="OrthoDB" id="9765065at2"/>
<keyword evidence="4" id="KW-0106">Calcium</keyword>
<protein>
    <submittedName>
        <fullName evidence="8">Arylsulfatase</fullName>
    </submittedName>
</protein>
<accession>A0A2K9PU49</accession>
<dbReference type="Gene3D" id="3.30.1120.10">
    <property type="match status" value="1"/>
</dbReference>
<evidence type="ECO:0000259" key="7">
    <source>
        <dbReference type="Pfam" id="PF00884"/>
    </source>
</evidence>
<dbReference type="CDD" id="cd16143">
    <property type="entry name" value="ARS_like"/>
    <property type="match status" value="1"/>
</dbReference>
<proteinExistence type="inferred from homology"/>
<dbReference type="KEGG" id="fek:C1H87_18390"/>
<keyword evidence="6" id="KW-0732">Signal</keyword>
<dbReference type="InterPro" id="IPR000917">
    <property type="entry name" value="Sulfatase_N"/>
</dbReference>
<keyword evidence="3" id="KW-0378">Hydrolase</keyword>
<dbReference type="GO" id="GO:0046872">
    <property type="term" value="F:metal ion binding"/>
    <property type="evidence" value="ECO:0007669"/>
    <property type="project" value="UniProtKB-KW"/>
</dbReference>
<evidence type="ECO:0000256" key="6">
    <source>
        <dbReference type="SAM" id="SignalP"/>
    </source>
</evidence>
<evidence type="ECO:0000256" key="5">
    <source>
        <dbReference type="SAM" id="MobiDB-lite"/>
    </source>
</evidence>
<keyword evidence="2" id="KW-0479">Metal-binding</keyword>
<comment type="similarity">
    <text evidence="1">Belongs to the sulfatase family.</text>
</comment>
<feature type="chain" id="PRO_5014603784" evidence="6">
    <location>
        <begin position="24"/>
        <end position="514"/>
    </location>
</feature>
<evidence type="ECO:0000313" key="9">
    <source>
        <dbReference type="Proteomes" id="UP000235826"/>
    </source>
</evidence>
<dbReference type="PROSITE" id="PS00523">
    <property type="entry name" value="SULFATASE_1"/>
    <property type="match status" value="1"/>
</dbReference>
<sequence>MTKILKLSVIVLCALLLACNNNKSSKEATQKENPITKPNIIILYVDDLGYGDIGCYGAKRVKTPHLDNMAANGLRFTDAHSAAATCTPSRYSLLTGNYAFRNKAAVLKGDAPLLIDPNRSTLPKTLKKAGYTTGVVGKWHLGLGNGNIDWNTKIQPGPNEIGFDYSFLLPATGDRVPTVFLENGHVINLSTDDPIEVSYNQKVGDRPTGEENPELRRQAADPQHNKTIVNGISRIGYMGGGKSAEWVDEDFPYVFNKKAHDFLEKNAKNPFFLFYSFHDIHVPRLPHSDFKGKSQMGPRGDAIVQVDYVVGEIIKKVKDLGIAENTLIIFTSDNGPVLNDGYEDNAVELLGEHKPAGPFSGGKYSILEGGTRVPTITYWPKTILPGESNALMNQVDLLASVSAMTQQTPNTDVLDSEDHWNAWIGKSKTGRALMLEEAYTYALRSGQYKYIQPKSKKGYEWVNEKGIDAGFLTEPQLYLLSEDAGEAINIASKHPEKVEKFEAQLQEIINKNTK</sequence>
<dbReference type="EMBL" id="CP025791">
    <property type="protein sequence ID" value="AUP80574.1"/>
    <property type="molecule type" value="Genomic_DNA"/>
</dbReference>
<feature type="domain" description="Sulfatase N-terminal" evidence="7">
    <location>
        <begin position="38"/>
        <end position="404"/>
    </location>
</feature>
<organism evidence="8 9">
    <name type="scientific">Flavivirga eckloniae</name>
    <dbReference type="NCBI Taxonomy" id="1803846"/>
    <lineage>
        <taxon>Bacteria</taxon>
        <taxon>Pseudomonadati</taxon>
        <taxon>Bacteroidota</taxon>
        <taxon>Flavobacteriia</taxon>
        <taxon>Flavobacteriales</taxon>
        <taxon>Flavobacteriaceae</taxon>
        <taxon>Flavivirga</taxon>
    </lineage>
</organism>
<keyword evidence="9" id="KW-1185">Reference proteome</keyword>